<protein>
    <submittedName>
        <fullName evidence="2">NUDIX hydrolase</fullName>
    </submittedName>
</protein>
<reference evidence="2 3" key="1">
    <citation type="submission" date="2019-12" db="EMBL/GenBank/DDBJ databases">
        <authorList>
            <person name="Kim Y.S."/>
        </authorList>
    </citation>
    <scope>NUCLEOTIDE SEQUENCE [LARGE SCALE GENOMIC DNA]</scope>
    <source>
        <strain evidence="2 3">GA093</strain>
    </source>
</reference>
<evidence type="ECO:0000313" key="3">
    <source>
        <dbReference type="Proteomes" id="UP000471501"/>
    </source>
</evidence>
<proteinExistence type="predicted"/>
<evidence type="ECO:0000313" key="2">
    <source>
        <dbReference type="EMBL" id="MWB93134.1"/>
    </source>
</evidence>
<keyword evidence="2" id="KW-0378">Hydrolase</keyword>
<dbReference type="InterPro" id="IPR036390">
    <property type="entry name" value="WH_DNA-bd_sf"/>
</dbReference>
<keyword evidence="3" id="KW-1185">Reference proteome</keyword>
<dbReference type="Gene3D" id="1.10.10.10">
    <property type="entry name" value="Winged helix-like DNA-binding domain superfamily/Winged helix DNA-binding domain"/>
    <property type="match status" value="1"/>
</dbReference>
<sequence>MKRGDEKGKRANSHYISNSIEIDCVIFNFEGETLKVLLVNQKDNQGNLNWRLANDWIKEGQTILSTAHNILEDYIGEQHFYLEQLKAFSYPSQSSTQEEIAIGYYALVKNNAQGLTIKESIADAKWVGINEVNGLTDKHKIILDYSVKELRKNICKSAIGFNLLPEKFTLLQVLHLYEEILGIEINKPNFRRKILQMGLLYDANEKEEDVSHRAAKFYSLNLNNNELLSQREINFNFNGF</sequence>
<name>A0A6I4NPJ4_9FLAO</name>
<comment type="caution">
    <text evidence="2">The sequence shown here is derived from an EMBL/GenBank/DDBJ whole genome shotgun (WGS) entry which is preliminary data.</text>
</comment>
<dbReference type="InterPro" id="IPR015797">
    <property type="entry name" value="NUDIX_hydrolase-like_dom_sf"/>
</dbReference>
<dbReference type="GO" id="GO:0016787">
    <property type="term" value="F:hydrolase activity"/>
    <property type="evidence" value="ECO:0007669"/>
    <property type="project" value="UniProtKB-KW"/>
</dbReference>
<dbReference type="CDD" id="cd18873">
    <property type="entry name" value="NUDIX_NadM_like"/>
    <property type="match status" value="1"/>
</dbReference>
<dbReference type="EMBL" id="WSTB01000001">
    <property type="protein sequence ID" value="MWB93134.1"/>
    <property type="molecule type" value="Genomic_DNA"/>
</dbReference>
<dbReference type="InterPro" id="IPR054105">
    <property type="entry name" value="WHD_NrtR"/>
</dbReference>
<dbReference type="Pfam" id="PF21906">
    <property type="entry name" value="WHD_NrtR"/>
    <property type="match status" value="1"/>
</dbReference>
<dbReference type="SUPFAM" id="SSF55811">
    <property type="entry name" value="Nudix"/>
    <property type="match status" value="1"/>
</dbReference>
<dbReference type="SUPFAM" id="SSF46785">
    <property type="entry name" value="Winged helix' DNA-binding domain"/>
    <property type="match status" value="1"/>
</dbReference>
<feature type="domain" description="NrtR DNA-binding winged helix" evidence="1">
    <location>
        <begin position="160"/>
        <end position="220"/>
    </location>
</feature>
<dbReference type="AlphaFoldDB" id="A0A6I4NPJ4"/>
<dbReference type="InterPro" id="IPR036388">
    <property type="entry name" value="WH-like_DNA-bd_sf"/>
</dbReference>
<dbReference type="RefSeq" id="WP_160373052.1">
    <property type="nucleotide sequence ID" value="NZ_WSTB01000001.1"/>
</dbReference>
<accession>A0A6I4NPJ4</accession>
<gene>
    <name evidence="2" type="ORF">GON26_02080</name>
</gene>
<evidence type="ECO:0000259" key="1">
    <source>
        <dbReference type="Pfam" id="PF21906"/>
    </source>
</evidence>
<dbReference type="Gene3D" id="3.90.79.10">
    <property type="entry name" value="Nucleoside Triphosphate Pyrophosphohydrolase"/>
    <property type="match status" value="1"/>
</dbReference>
<organism evidence="2 3">
    <name type="scientific">Flavobacterium hydrocarbonoxydans</name>
    <dbReference type="NCBI Taxonomy" id="2683249"/>
    <lineage>
        <taxon>Bacteria</taxon>
        <taxon>Pseudomonadati</taxon>
        <taxon>Bacteroidota</taxon>
        <taxon>Flavobacteriia</taxon>
        <taxon>Flavobacteriales</taxon>
        <taxon>Flavobacteriaceae</taxon>
        <taxon>Flavobacterium</taxon>
    </lineage>
</organism>
<dbReference type="Proteomes" id="UP000471501">
    <property type="component" value="Unassembled WGS sequence"/>
</dbReference>